<gene>
    <name evidence="6" type="ORF">OSTQU699_LOCUS88</name>
</gene>
<dbReference type="InterPro" id="IPR002182">
    <property type="entry name" value="NB-ARC"/>
</dbReference>
<feature type="coiled-coil region" evidence="4">
    <location>
        <begin position="314"/>
        <end position="362"/>
    </location>
</feature>
<dbReference type="Gene3D" id="3.40.50.300">
    <property type="entry name" value="P-loop containing nucleotide triphosphate hydrolases"/>
    <property type="match status" value="1"/>
</dbReference>
<dbReference type="PANTHER" id="PTHR36766:SF30">
    <property type="entry name" value="TIR-NBS TYPE DISEASE RESISTANCE PROTEIN-RELATED"/>
    <property type="match status" value="1"/>
</dbReference>
<proteinExistence type="predicted"/>
<feature type="domain" description="NB-ARC" evidence="5">
    <location>
        <begin position="402"/>
        <end position="556"/>
    </location>
</feature>
<dbReference type="Proteomes" id="UP000708148">
    <property type="component" value="Unassembled WGS sequence"/>
</dbReference>
<dbReference type="GO" id="GO:0043531">
    <property type="term" value="F:ADP binding"/>
    <property type="evidence" value="ECO:0007669"/>
    <property type="project" value="InterPro"/>
</dbReference>
<dbReference type="PANTHER" id="PTHR36766">
    <property type="entry name" value="PLANT BROAD-SPECTRUM MILDEW RESISTANCE PROTEIN RPW8"/>
    <property type="match status" value="1"/>
</dbReference>
<protein>
    <recommendedName>
        <fullName evidence="5">NB-ARC domain-containing protein</fullName>
    </recommendedName>
</protein>
<evidence type="ECO:0000256" key="3">
    <source>
        <dbReference type="ARBA" id="ARBA00022821"/>
    </source>
</evidence>
<comment type="subcellular location">
    <subcellularLocation>
        <location evidence="1">Cytoplasm</location>
        <location evidence="1">Cytoskeleton</location>
        <location evidence="1">Cilium axoneme</location>
    </subcellularLocation>
</comment>
<dbReference type="GO" id="GO:0006952">
    <property type="term" value="P:defense response"/>
    <property type="evidence" value="ECO:0007669"/>
    <property type="project" value="UniProtKB-KW"/>
</dbReference>
<evidence type="ECO:0000313" key="6">
    <source>
        <dbReference type="EMBL" id="CAD7694725.1"/>
    </source>
</evidence>
<organism evidence="6 7">
    <name type="scientific">Ostreobium quekettii</name>
    <dbReference type="NCBI Taxonomy" id="121088"/>
    <lineage>
        <taxon>Eukaryota</taxon>
        <taxon>Viridiplantae</taxon>
        <taxon>Chlorophyta</taxon>
        <taxon>core chlorophytes</taxon>
        <taxon>Ulvophyceae</taxon>
        <taxon>TCBD clade</taxon>
        <taxon>Bryopsidales</taxon>
        <taxon>Ostreobineae</taxon>
        <taxon>Ostreobiaceae</taxon>
        <taxon>Ostreobium</taxon>
    </lineage>
</organism>
<evidence type="ECO:0000256" key="4">
    <source>
        <dbReference type="SAM" id="Coils"/>
    </source>
</evidence>
<reference evidence="6" key="1">
    <citation type="submission" date="2020-12" db="EMBL/GenBank/DDBJ databases">
        <authorList>
            <person name="Iha C."/>
        </authorList>
    </citation>
    <scope>NUCLEOTIDE SEQUENCE</scope>
</reference>
<evidence type="ECO:0000256" key="2">
    <source>
        <dbReference type="ARBA" id="ARBA00022737"/>
    </source>
</evidence>
<feature type="non-terminal residue" evidence="6">
    <location>
        <position position="1"/>
    </location>
</feature>
<comment type="caution">
    <text evidence="6">The sequence shown here is derived from an EMBL/GenBank/DDBJ whole genome shotgun (WGS) entry which is preliminary data.</text>
</comment>
<keyword evidence="3" id="KW-0611">Plant defense</keyword>
<dbReference type="AlphaFoldDB" id="A0A8S1IM94"/>
<evidence type="ECO:0000256" key="1">
    <source>
        <dbReference type="ARBA" id="ARBA00004430"/>
    </source>
</evidence>
<dbReference type="Gene3D" id="1.10.10.10">
    <property type="entry name" value="Winged helix-like DNA-binding domain superfamily/Winged helix DNA-binding domain"/>
    <property type="match status" value="1"/>
</dbReference>
<evidence type="ECO:0000313" key="7">
    <source>
        <dbReference type="Proteomes" id="UP000708148"/>
    </source>
</evidence>
<keyword evidence="7" id="KW-1185">Reference proteome</keyword>
<dbReference type="SUPFAM" id="SSF52047">
    <property type="entry name" value="RNI-like"/>
    <property type="match status" value="1"/>
</dbReference>
<dbReference type="GO" id="GO:0005930">
    <property type="term" value="C:axoneme"/>
    <property type="evidence" value="ECO:0007669"/>
    <property type="project" value="UniProtKB-SubCell"/>
</dbReference>
<keyword evidence="4" id="KW-0175">Coiled coil</keyword>
<dbReference type="EMBL" id="CAJHUC010000106">
    <property type="protein sequence ID" value="CAD7694725.1"/>
    <property type="molecule type" value="Genomic_DNA"/>
</dbReference>
<dbReference type="SUPFAM" id="SSF52540">
    <property type="entry name" value="P-loop containing nucleoside triphosphate hydrolases"/>
    <property type="match status" value="1"/>
</dbReference>
<dbReference type="Gene3D" id="1.10.8.430">
    <property type="entry name" value="Helical domain of apoptotic protease-activating factors"/>
    <property type="match status" value="1"/>
</dbReference>
<dbReference type="Pfam" id="PF00931">
    <property type="entry name" value="NB-ARC"/>
    <property type="match status" value="1"/>
</dbReference>
<dbReference type="InterPro" id="IPR042197">
    <property type="entry name" value="Apaf_helical"/>
</dbReference>
<name>A0A8S1IM94_9CHLO</name>
<dbReference type="OrthoDB" id="28578at2759"/>
<evidence type="ECO:0000259" key="5">
    <source>
        <dbReference type="Pfam" id="PF00931"/>
    </source>
</evidence>
<dbReference type="FunFam" id="3.40.50.300:FF:001091">
    <property type="entry name" value="Probable disease resistance protein At1g61300"/>
    <property type="match status" value="1"/>
</dbReference>
<dbReference type="InterPro" id="IPR032675">
    <property type="entry name" value="LRR_dom_sf"/>
</dbReference>
<dbReference type="PRINTS" id="PR00364">
    <property type="entry name" value="DISEASERSIST"/>
</dbReference>
<dbReference type="InterPro" id="IPR036388">
    <property type="entry name" value="WH-like_DNA-bd_sf"/>
</dbReference>
<accession>A0A8S1IM94</accession>
<keyword evidence="2" id="KW-0677">Repeat</keyword>
<dbReference type="InterPro" id="IPR027417">
    <property type="entry name" value="P-loop_NTPase"/>
</dbReference>
<sequence length="1089" mass="121128">MAAHEGSQASEPEEVRPAELCRLTAATTGRVLMRKKTEGRPGNWESVDLLVRVDLWWIAARPHKACPKNVTAWQKGDRISLLRGETQVAHIEGEDEWSVANGDDRQEFKAVSTAEAARWVAALLRRVCSWSELLQDREAVEQGLPDDSCQCDEVPGPIPLVQLEATQEMVKALGVAATFTKEVLGAMPIAGPVLSLLGFALEVVHRDVADFEGLRPAKSALEEVAKLTIQTLHRALKMRDEEYEQELLNVLQMIESTARMLESHEHRSAWRRTKQAVLKSGRGPSAVLELLKQCQERLNTLKIHQLEKLQILGLKRQEDMCENLEDMHENWEGMHENWEDMHENLEDMHKNLEAVNKKQEVLLANQKKIMAQSSLARRNCCSPSHIPPALDTVALDNQLCVVRNMLLQSTTTYVVIWGMGGIGKTTLARALVNDSVVRKEFEKCSFVTISQNPNITHCQKQIWDALVATKDGVQFTTPEEGRLRLQAALKDEGMFIVLDDVWDATHVEQLDVVSSKSRVLITSRNEKVATCVRARRYAVVALDESESMELFCKEAFVSGQPLKWQMAYVKEIVQECGGLPLALKVMGAEARGYGPGEEGGSAPKPSQKRKWRSAVEGIKSDGVVSSGVFDRVFKMSFDSLKAQHRAALLDLAMLPEDHEARESDLVDMQYCNGLSTNEAYKVLEDLAAKSLIIRTGKYELDVYEFQSTGFVTCRLHDVVRDSALRMIAELPIAERPRLVSSHLKELAFKGVRLSTAKISTTHSIGQDKKLDLQQLDVPELQSLVLRNAEMLELPASLLTMNLVVIDLTSSGMVSLLAQVTCLQYAKVLRLDYCDKLVCLPSEMGNMQQLSVLSMRGCRGIFELPSSVGRLSNLTKLLMPSCGIAHFLAIEEGCLQSLTMLDLSRCFGLKCLPPSLGELGSLVALDLGGCWQLTSLPSTIGQLANLEVLLLHGCESLEELPSAVTSLGHLAELDVQGCTKLTCLPEGLADGCQELGILRLQLNSAMAFPEFVVDFEQLLVLGLHKDWTLPSTVSETLQDEQVSLEQEPTEEYRSTEYVDRDTPLHWAADLGLTEMLTFHLRETSVDNRSR</sequence>
<dbReference type="Gene3D" id="3.80.10.10">
    <property type="entry name" value="Ribonuclease Inhibitor"/>
    <property type="match status" value="1"/>
</dbReference>